<evidence type="ECO:0000313" key="17">
    <source>
        <dbReference type="EMBL" id="XAY05488.1"/>
    </source>
</evidence>
<dbReference type="Gene3D" id="1.10.486.10">
    <property type="entry name" value="PCRA, domain 4"/>
    <property type="match status" value="1"/>
</dbReference>
<feature type="region of interest" description="Disordered" evidence="14">
    <location>
        <begin position="686"/>
        <end position="717"/>
    </location>
</feature>
<dbReference type="AlphaFoldDB" id="A0AAU7AVJ9"/>
<feature type="compositionally biased region" description="Gly residues" evidence="14">
    <location>
        <begin position="695"/>
        <end position="711"/>
    </location>
</feature>
<evidence type="ECO:0000256" key="4">
    <source>
        <dbReference type="ARBA" id="ARBA00022806"/>
    </source>
</evidence>
<evidence type="ECO:0000256" key="5">
    <source>
        <dbReference type="ARBA" id="ARBA00022840"/>
    </source>
</evidence>
<evidence type="ECO:0000256" key="13">
    <source>
        <dbReference type="PROSITE-ProRule" id="PRU00560"/>
    </source>
</evidence>
<dbReference type="GO" id="GO:0043138">
    <property type="term" value="F:3'-5' DNA helicase activity"/>
    <property type="evidence" value="ECO:0007669"/>
    <property type="project" value="UniProtKB-EC"/>
</dbReference>
<dbReference type="CDD" id="cd18807">
    <property type="entry name" value="SF1_C_UvrD"/>
    <property type="match status" value="1"/>
</dbReference>
<dbReference type="FunFam" id="1.10.10.160:FF:000001">
    <property type="entry name" value="ATP-dependent DNA helicase"/>
    <property type="match status" value="1"/>
</dbReference>
<dbReference type="PANTHER" id="PTHR11070">
    <property type="entry name" value="UVRD / RECB / PCRA DNA HELICASE FAMILY MEMBER"/>
    <property type="match status" value="1"/>
</dbReference>
<dbReference type="GO" id="GO:0033202">
    <property type="term" value="C:DNA helicase complex"/>
    <property type="evidence" value="ECO:0007669"/>
    <property type="project" value="TreeGrafter"/>
</dbReference>
<dbReference type="InterPro" id="IPR013986">
    <property type="entry name" value="DExx_box_DNA_helicase_dom_sf"/>
</dbReference>
<dbReference type="GO" id="GO:0005829">
    <property type="term" value="C:cytosol"/>
    <property type="evidence" value="ECO:0007669"/>
    <property type="project" value="TreeGrafter"/>
</dbReference>
<comment type="catalytic activity">
    <reaction evidence="10">
        <text>ATP + H2O = ADP + phosphate + H(+)</text>
        <dbReference type="Rhea" id="RHEA:13065"/>
        <dbReference type="ChEBI" id="CHEBI:15377"/>
        <dbReference type="ChEBI" id="CHEBI:15378"/>
        <dbReference type="ChEBI" id="CHEBI:30616"/>
        <dbReference type="ChEBI" id="CHEBI:43474"/>
        <dbReference type="ChEBI" id="CHEBI:456216"/>
        <dbReference type="EC" id="5.6.2.4"/>
    </reaction>
</comment>
<keyword evidence="3 13" id="KW-0378">Hydrolase</keyword>
<evidence type="ECO:0000256" key="8">
    <source>
        <dbReference type="ARBA" id="ARBA00034617"/>
    </source>
</evidence>
<dbReference type="PROSITE" id="PS51217">
    <property type="entry name" value="UVRD_HELICASE_CTER"/>
    <property type="match status" value="1"/>
</dbReference>
<evidence type="ECO:0000256" key="7">
    <source>
        <dbReference type="ARBA" id="ARBA00023235"/>
    </source>
</evidence>
<feature type="domain" description="UvrD-like helicase C-terminal" evidence="16">
    <location>
        <begin position="307"/>
        <end position="587"/>
    </location>
</feature>
<gene>
    <name evidence="17" type="primary">pcrA</name>
    <name evidence="17" type="ORF">DSM112329_02341</name>
</gene>
<keyword evidence="6" id="KW-0238">DNA-binding</keyword>
<dbReference type="InterPro" id="IPR027417">
    <property type="entry name" value="P-loop_NTPase"/>
</dbReference>
<reference evidence="17" key="1">
    <citation type="submission" date="2022-12" db="EMBL/GenBank/DDBJ databases">
        <title>Paraconexibacter alkalitolerans sp. nov. and Baekduia alba sp. nov., isolated from soil and emended description of the genera Paraconexibacter (Chun et al., 2020) and Baekduia (An et al., 2020).</title>
        <authorList>
            <person name="Vieira S."/>
            <person name="Huber K.J."/>
            <person name="Geppert A."/>
            <person name="Wolf J."/>
            <person name="Neumann-Schaal M."/>
            <person name="Muesken M."/>
            <person name="Overmann J."/>
        </authorList>
    </citation>
    <scope>NUCLEOTIDE SEQUENCE</scope>
    <source>
        <strain evidence="17">AEG42_29</strain>
    </source>
</reference>
<dbReference type="CDD" id="cd17932">
    <property type="entry name" value="DEXQc_UvrD"/>
    <property type="match status" value="1"/>
</dbReference>
<dbReference type="FunFam" id="1.10.486.10:FF:000003">
    <property type="entry name" value="ATP-dependent DNA helicase"/>
    <property type="match status" value="1"/>
</dbReference>
<keyword evidence="2 13" id="KW-0547">Nucleotide-binding</keyword>
<evidence type="ECO:0000259" key="16">
    <source>
        <dbReference type="PROSITE" id="PS51217"/>
    </source>
</evidence>
<dbReference type="PROSITE" id="PS51198">
    <property type="entry name" value="UVRD_HELICASE_ATP_BIND"/>
    <property type="match status" value="1"/>
</dbReference>
<dbReference type="InterPro" id="IPR014017">
    <property type="entry name" value="DNA_helicase_UvrD-like_C"/>
</dbReference>
<dbReference type="GO" id="GO:0016787">
    <property type="term" value="F:hydrolase activity"/>
    <property type="evidence" value="ECO:0007669"/>
    <property type="project" value="UniProtKB-UniRule"/>
</dbReference>
<evidence type="ECO:0000256" key="2">
    <source>
        <dbReference type="ARBA" id="ARBA00022741"/>
    </source>
</evidence>
<feature type="binding site" evidence="13">
    <location>
        <begin position="44"/>
        <end position="51"/>
    </location>
    <ligand>
        <name>ATP</name>
        <dbReference type="ChEBI" id="CHEBI:30616"/>
    </ligand>
</feature>
<organism evidence="17">
    <name type="scientific">Paraconexibacter sp. AEG42_29</name>
    <dbReference type="NCBI Taxonomy" id="2997339"/>
    <lineage>
        <taxon>Bacteria</taxon>
        <taxon>Bacillati</taxon>
        <taxon>Actinomycetota</taxon>
        <taxon>Thermoleophilia</taxon>
        <taxon>Solirubrobacterales</taxon>
        <taxon>Paraconexibacteraceae</taxon>
        <taxon>Paraconexibacter</taxon>
    </lineage>
</organism>
<evidence type="ECO:0000256" key="11">
    <source>
        <dbReference type="ARBA" id="ARBA00067565"/>
    </source>
</evidence>
<evidence type="ECO:0000256" key="9">
    <source>
        <dbReference type="ARBA" id="ARBA00034808"/>
    </source>
</evidence>
<protein>
    <recommendedName>
        <fullName evidence="11">ATP-dependent DNA helicase UvrD1</fullName>
        <ecNumber evidence="9">5.6.2.4</ecNumber>
    </recommendedName>
    <alternativeName>
        <fullName evidence="12">DNA 3'-5' helicase UvrD1</fullName>
    </alternativeName>
</protein>
<dbReference type="KEGG" id="parq:DSM112329_02341"/>
<evidence type="ECO:0000256" key="12">
    <source>
        <dbReference type="ARBA" id="ARBA00077374"/>
    </source>
</evidence>
<dbReference type="GO" id="GO:0005524">
    <property type="term" value="F:ATP binding"/>
    <property type="evidence" value="ECO:0007669"/>
    <property type="project" value="UniProtKB-UniRule"/>
</dbReference>
<keyword evidence="5 13" id="KW-0067">ATP-binding</keyword>
<dbReference type="EMBL" id="CP114014">
    <property type="protein sequence ID" value="XAY05488.1"/>
    <property type="molecule type" value="Genomic_DNA"/>
</dbReference>
<sequence length="764" mass="83386">MPGVSSKVMPDAAPAASLDTLLEGLNDPQKAAVVHGDGPLLVLAGAGSGKTRVLTHRIAYLVRTGQARPGEILAITFTNKAAQEMRERVGLLLGHSTRAMWVMTFHAACVRILRSEAPRLGYTRQFTIYDTSDSRRLVKRCLDELDVDAKRFTPAAVLNQISDAKNKLRDPEAYKQLQGSYYEQTIASVYERYQQQLHSMNAMDFDDLLNNVVACLELFPEVRARYQATFRHILVDEYQDTNHAQYRLLQLLAGKAGESPQNLMVVGDDGQSVYSFRGADIGNILNFQKDFPNAVQIKLEQNYRSTQNILSAANAVIGHNRNQIPKTLWTDQGEGDVIVVRELEDEHAEARYVVGEIERLVDEGVSRAEIAIFYRTNAQSRVMEDTLVRREIAYQVIGGTKFYERAEVKDAVAYLTILGNGQDVVSFTRVANSPRRGIGQTSLSRVINHASTMGIPVWEAAEDPMGVPGLGTAAVKALGRFMDTMNGLRAKMDEGIPVGDLLEAVLHETGYLDALEAERTIEAQGRKENLEELIEVAREFDHATAQDPGLDDTVDVFLQQISLVADADTREDDEGLVTLMTLHNAKGLEYPIVYLIGVEEGVFPHSRSIEEGTLEEERRLMYVGVTRAMRSLTLTHARRRAVFGGAPNYGLPSRFVAELPTDLVDRQGTASGWGAANVAAGAPRPRAVSSWGASGRSGGGGGGGGWGGGGEATPSYRTGDDVVHAAFGDGVVTGMQPGGMVTVRFAKDGSERTLLAEHAPMQKA</sequence>
<dbReference type="EC" id="5.6.2.4" evidence="9"/>
<feature type="domain" description="UvrD-like helicase ATP-binding" evidence="15">
    <location>
        <begin position="23"/>
        <end position="306"/>
    </location>
</feature>
<name>A0AAU7AVJ9_9ACTN</name>
<dbReference type="Gene3D" id="3.40.50.300">
    <property type="entry name" value="P-loop containing nucleotide triphosphate hydrolases"/>
    <property type="match status" value="2"/>
</dbReference>
<dbReference type="SUPFAM" id="SSF52540">
    <property type="entry name" value="P-loop containing nucleoside triphosphate hydrolases"/>
    <property type="match status" value="1"/>
</dbReference>
<dbReference type="InterPro" id="IPR014016">
    <property type="entry name" value="UvrD-like_ATP-bd"/>
</dbReference>
<dbReference type="Gene3D" id="1.10.10.160">
    <property type="match status" value="1"/>
</dbReference>
<dbReference type="PANTHER" id="PTHR11070:SF2">
    <property type="entry name" value="ATP-DEPENDENT DNA HELICASE SRS2"/>
    <property type="match status" value="1"/>
</dbReference>
<evidence type="ECO:0000259" key="15">
    <source>
        <dbReference type="PROSITE" id="PS51198"/>
    </source>
</evidence>
<comment type="catalytic activity">
    <reaction evidence="8">
        <text>Couples ATP hydrolysis with the unwinding of duplex DNA by translocating in the 3'-5' direction.</text>
        <dbReference type="EC" id="5.6.2.4"/>
    </reaction>
</comment>
<evidence type="ECO:0000256" key="14">
    <source>
        <dbReference type="SAM" id="MobiDB-lite"/>
    </source>
</evidence>
<dbReference type="GO" id="GO:0009314">
    <property type="term" value="P:response to radiation"/>
    <property type="evidence" value="ECO:0007669"/>
    <property type="project" value="UniProtKB-ARBA"/>
</dbReference>
<proteinExistence type="inferred from homology"/>
<keyword evidence="4 13" id="KW-0347">Helicase</keyword>
<evidence type="ECO:0000256" key="3">
    <source>
        <dbReference type="ARBA" id="ARBA00022801"/>
    </source>
</evidence>
<dbReference type="GO" id="GO:0003677">
    <property type="term" value="F:DNA binding"/>
    <property type="evidence" value="ECO:0007669"/>
    <property type="project" value="UniProtKB-KW"/>
</dbReference>
<dbReference type="Pfam" id="PF00580">
    <property type="entry name" value="UvrD-helicase"/>
    <property type="match status" value="1"/>
</dbReference>
<accession>A0AAU7AVJ9</accession>
<comment type="similarity">
    <text evidence="1">Belongs to the helicase family. UvrD subfamily.</text>
</comment>
<dbReference type="Pfam" id="PF13361">
    <property type="entry name" value="UvrD_C"/>
    <property type="match status" value="2"/>
</dbReference>
<dbReference type="InterPro" id="IPR000212">
    <property type="entry name" value="DNA_helicase_UvrD/REP"/>
</dbReference>
<evidence type="ECO:0000256" key="1">
    <source>
        <dbReference type="ARBA" id="ARBA00009922"/>
    </source>
</evidence>
<dbReference type="GO" id="GO:0000725">
    <property type="term" value="P:recombinational repair"/>
    <property type="evidence" value="ECO:0007669"/>
    <property type="project" value="TreeGrafter"/>
</dbReference>
<keyword evidence="7" id="KW-0413">Isomerase</keyword>
<evidence type="ECO:0000256" key="6">
    <source>
        <dbReference type="ARBA" id="ARBA00023125"/>
    </source>
</evidence>
<evidence type="ECO:0000256" key="10">
    <source>
        <dbReference type="ARBA" id="ARBA00048988"/>
    </source>
</evidence>